<organism evidence="3 4">
    <name type="scientific">Pseudoduganella flava</name>
    <dbReference type="NCBI Taxonomy" id="871742"/>
    <lineage>
        <taxon>Bacteria</taxon>
        <taxon>Pseudomonadati</taxon>
        <taxon>Pseudomonadota</taxon>
        <taxon>Betaproteobacteria</taxon>
        <taxon>Burkholderiales</taxon>
        <taxon>Oxalobacteraceae</taxon>
        <taxon>Telluria group</taxon>
        <taxon>Pseudoduganella</taxon>
    </lineage>
</organism>
<reference evidence="2 5" key="3">
    <citation type="submission" date="2019-12" db="EMBL/GenBank/DDBJ databases">
        <title>Draft Genome Sequences of Six Type Strains of the Genus Massilia.</title>
        <authorList>
            <person name="Miess H."/>
            <person name="Frediansyah A."/>
            <person name="Goeker M."/>
            <person name="Gross H."/>
        </authorList>
    </citation>
    <scope>NUCLEOTIDE SEQUENCE [LARGE SCALE GENOMIC DNA]</scope>
    <source>
        <strain evidence="2 5">DSM 26639</strain>
    </source>
</reference>
<gene>
    <name evidence="2" type="ORF">GO485_08395</name>
    <name evidence="3" type="ORF">IP92_02722</name>
</gene>
<reference evidence="3 4" key="1">
    <citation type="journal article" date="2015" name="Stand. Genomic Sci.">
        <title>Genomic Encyclopedia of Bacterial and Archaeal Type Strains, Phase III: the genomes of soil and plant-associated and newly described type strains.</title>
        <authorList>
            <person name="Whitman W.B."/>
            <person name="Woyke T."/>
            <person name="Klenk H.P."/>
            <person name="Zhou Y."/>
            <person name="Lilburn T.G."/>
            <person name="Beck B.J."/>
            <person name="De Vos P."/>
            <person name="Vandamme P."/>
            <person name="Eisen J.A."/>
            <person name="Garrity G."/>
            <person name="Hugenholtz P."/>
            <person name="Kyrpides N.C."/>
        </authorList>
    </citation>
    <scope>NUCLEOTIDE SEQUENCE [LARGE SCALE GENOMIC DNA]</scope>
    <source>
        <strain evidence="3 4">CGMCC 1.10685</strain>
    </source>
</reference>
<dbReference type="Proteomes" id="UP000437862">
    <property type="component" value="Chromosome"/>
</dbReference>
<dbReference type="EMBL" id="VLKW01000004">
    <property type="protein sequence ID" value="TWI47662.1"/>
    <property type="molecule type" value="Genomic_DNA"/>
</dbReference>
<feature type="signal peptide" evidence="1">
    <location>
        <begin position="1"/>
        <end position="21"/>
    </location>
</feature>
<protein>
    <recommendedName>
        <fullName evidence="6">DUF2066 domain-containing protein</fullName>
    </recommendedName>
</protein>
<evidence type="ECO:0000313" key="3">
    <source>
        <dbReference type="EMBL" id="TWI47662.1"/>
    </source>
</evidence>
<evidence type="ECO:0000313" key="2">
    <source>
        <dbReference type="EMBL" id="QGZ39061.1"/>
    </source>
</evidence>
<dbReference type="OrthoDB" id="9150053at2"/>
<proteinExistence type="predicted"/>
<accession>A0A562PT90</accession>
<dbReference type="Proteomes" id="UP000315112">
    <property type="component" value="Unassembled WGS sequence"/>
</dbReference>
<evidence type="ECO:0000313" key="4">
    <source>
        <dbReference type="Proteomes" id="UP000315112"/>
    </source>
</evidence>
<reference evidence="3" key="2">
    <citation type="submission" date="2019-07" db="EMBL/GenBank/DDBJ databases">
        <authorList>
            <person name="Whitman W."/>
            <person name="Huntemann M."/>
            <person name="Clum A."/>
            <person name="Pillay M."/>
            <person name="Palaniappan K."/>
            <person name="Varghese N."/>
            <person name="Mikhailova N."/>
            <person name="Stamatis D."/>
            <person name="Reddy T."/>
            <person name="Daum C."/>
            <person name="Shapiro N."/>
            <person name="Ivanova N."/>
            <person name="Kyrpides N."/>
            <person name="Woyke T."/>
        </authorList>
    </citation>
    <scope>NUCLEOTIDE SEQUENCE</scope>
    <source>
        <strain evidence="3">CGMCC 1.10685</strain>
    </source>
</reference>
<dbReference type="AlphaFoldDB" id="A0A562PT90"/>
<feature type="chain" id="PRO_5044617939" description="DUF2066 domain-containing protein" evidence="1">
    <location>
        <begin position="22"/>
        <end position="283"/>
    </location>
</feature>
<evidence type="ECO:0000313" key="5">
    <source>
        <dbReference type="Proteomes" id="UP000437862"/>
    </source>
</evidence>
<keyword evidence="5" id="KW-1185">Reference proteome</keyword>
<dbReference type="RefSeq" id="WP_145875667.1">
    <property type="nucleotide sequence ID" value="NZ_CP046904.1"/>
</dbReference>
<evidence type="ECO:0000256" key="1">
    <source>
        <dbReference type="SAM" id="SignalP"/>
    </source>
</evidence>
<dbReference type="EMBL" id="CP046904">
    <property type="protein sequence ID" value="QGZ39061.1"/>
    <property type="molecule type" value="Genomic_DNA"/>
</dbReference>
<name>A0A562PT90_9BURK</name>
<evidence type="ECO:0008006" key="6">
    <source>
        <dbReference type="Google" id="ProtNLM"/>
    </source>
</evidence>
<keyword evidence="1" id="KW-0732">Signal</keyword>
<sequence length="283" mass="29721">MKRSVTLAALAAHCLFNAAHAAAPEPAAFTADVAQRMRAALPGQQVEILQPLRLRVGSLRVGLDTPWRTCTTAEASCDEELQALVGAVKEALAREGKLPDKAALEQGVRLAVRPAEYATQVGRMLGAQGVKLVTAPLAADLVVIAVLDTPQATRPVTSDDLARTGLDAAAVLALARANTDREVPPLAGKAAPVEAGQIQQLTLGYYTASRLAFAPQWEALAQAQHGALLVMAPAPDLLLYSAGDTPAGIDALRTYGANLARRAPKPLSDQVLRWTPAGWQAVR</sequence>